<sequence length="113" mass="12094">MVRSQIVTDEQVLVATTADVLAGTLLDQPGVPGVYTIWAASTVGDTTITVRQGGRTVVDAAVVVLRANSEIREDEDTFFQMLSRTGGRPVITITEVTAMACRIRTKFLPAIAT</sequence>
<protein>
    <submittedName>
        <fullName evidence="1">Uncharacterized protein</fullName>
    </submittedName>
</protein>
<evidence type="ECO:0000313" key="1">
    <source>
        <dbReference type="EMBL" id="KKL53335.1"/>
    </source>
</evidence>
<dbReference type="EMBL" id="LAZR01031582">
    <property type="protein sequence ID" value="KKL53335.1"/>
    <property type="molecule type" value="Genomic_DNA"/>
</dbReference>
<organism evidence="1">
    <name type="scientific">marine sediment metagenome</name>
    <dbReference type="NCBI Taxonomy" id="412755"/>
    <lineage>
        <taxon>unclassified sequences</taxon>
        <taxon>metagenomes</taxon>
        <taxon>ecological metagenomes</taxon>
    </lineage>
</organism>
<dbReference type="AlphaFoldDB" id="A0A0F9F800"/>
<comment type="caution">
    <text evidence="1">The sequence shown here is derived from an EMBL/GenBank/DDBJ whole genome shotgun (WGS) entry which is preliminary data.</text>
</comment>
<gene>
    <name evidence="1" type="ORF">LCGC14_2276440</name>
</gene>
<accession>A0A0F9F800</accession>
<name>A0A0F9F800_9ZZZZ</name>
<proteinExistence type="predicted"/>
<reference evidence="1" key="1">
    <citation type="journal article" date="2015" name="Nature">
        <title>Complex archaea that bridge the gap between prokaryotes and eukaryotes.</title>
        <authorList>
            <person name="Spang A."/>
            <person name="Saw J.H."/>
            <person name="Jorgensen S.L."/>
            <person name="Zaremba-Niedzwiedzka K."/>
            <person name="Martijn J."/>
            <person name="Lind A.E."/>
            <person name="van Eijk R."/>
            <person name="Schleper C."/>
            <person name="Guy L."/>
            <person name="Ettema T.J."/>
        </authorList>
    </citation>
    <scope>NUCLEOTIDE SEQUENCE</scope>
</reference>